<keyword evidence="3" id="KW-1185">Reference proteome</keyword>
<accession>L5KHY8</accession>
<protein>
    <submittedName>
        <fullName evidence="2">Uncharacterized protein</fullName>
    </submittedName>
</protein>
<dbReference type="InParanoid" id="L5KHY8"/>
<feature type="region of interest" description="Disordered" evidence="1">
    <location>
        <begin position="1"/>
        <end position="22"/>
    </location>
</feature>
<dbReference type="EMBL" id="KB030694">
    <property type="protein sequence ID" value="ELK11299.1"/>
    <property type="molecule type" value="Genomic_DNA"/>
</dbReference>
<name>L5KHY8_PTEAL</name>
<dbReference type="AlphaFoldDB" id="L5KHY8"/>
<dbReference type="Proteomes" id="UP000010552">
    <property type="component" value="Unassembled WGS sequence"/>
</dbReference>
<gene>
    <name evidence="2" type="ORF">PAL_GLEAN10008464</name>
</gene>
<sequence length="108" mass="11793">MCGGDIKYNSFEPKNHEEPPGKGAVSYAFTITASLDEELSDGLFVLLLQLVQWHGPCMAGWRGSTDCRRGRFCSGAARVWASVAPRLPGQSRRPARLRFSSSAPHQAS</sequence>
<feature type="region of interest" description="Disordered" evidence="1">
    <location>
        <begin position="88"/>
        <end position="108"/>
    </location>
</feature>
<organism evidence="2 3">
    <name type="scientific">Pteropus alecto</name>
    <name type="common">Black flying fox</name>
    <dbReference type="NCBI Taxonomy" id="9402"/>
    <lineage>
        <taxon>Eukaryota</taxon>
        <taxon>Metazoa</taxon>
        <taxon>Chordata</taxon>
        <taxon>Craniata</taxon>
        <taxon>Vertebrata</taxon>
        <taxon>Euteleostomi</taxon>
        <taxon>Mammalia</taxon>
        <taxon>Eutheria</taxon>
        <taxon>Laurasiatheria</taxon>
        <taxon>Chiroptera</taxon>
        <taxon>Yinpterochiroptera</taxon>
        <taxon>Pteropodoidea</taxon>
        <taxon>Pteropodidae</taxon>
        <taxon>Pteropodinae</taxon>
        <taxon>Pteropus</taxon>
    </lineage>
</organism>
<evidence type="ECO:0000313" key="2">
    <source>
        <dbReference type="EMBL" id="ELK11299.1"/>
    </source>
</evidence>
<proteinExistence type="predicted"/>
<reference evidence="3" key="1">
    <citation type="journal article" date="2013" name="Science">
        <title>Comparative analysis of bat genomes provides insight into the evolution of flight and immunity.</title>
        <authorList>
            <person name="Zhang G."/>
            <person name="Cowled C."/>
            <person name="Shi Z."/>
            <person name="Huang Z."/>
            <person name="Bishop-Lilly K.A."/>
            <person name="Fang X."/>
            <person name="Wynne J.W."/>
            <person name="Xiong Z."/>
            <person name="Baker M.L."/>
            <person name="Zhao W."/>
            <person name="Tachedjian M."/>
            <person name="Zhu Y."/>
            <person name="Zhou P."/>
            <person name="Jiang X."/>
            <person name="Ng J."/>
            <person name="Yang L."/>
            <person name="Wu L."/>
            <person name="Xiao J."/>
            <person name="Feng Y."/>
            <person name="Chen Y."/>
            <person name="Sun X."/>
            <person name="Zhang Y."/>
            <person name="Marsh G.A."/>
            <person name="Crameri G."/>
            <person name="Broder C.C."/>
            <person name="Frey K.G."/>
            <person name="Wang L.F."/>
            <person name="Wang J."/>
        </authorList>
    </citation>
    <scope>NUCLEOTIDE SEQUENCE [LARGE SCALE GENOMIC DNA]</scope>
</reference>
<evidence type="ECO:0000256" key="1">
    <source>
        <dbReference type="SAM" id="MobiDB-lite"/>
    </source>
</evidence>
<evidence type="ECO:0000313" key="3">
    <source>
        <dbReference type="Proteomes" id="UP000010552"/>
    </source>
</evidence>
<feature type="compositionally biased region" description="Polar residues" evidence="1">
    <location>
        <begin position="99"/>
        <end position="108"/>
    </location>
</feature>